<keyword evidence="2" id="KW-1185">Reference proteome</keyword>
<dbReference type="Pfam" id="PF07183">
    <property type="entry name" value="DUF1403"/>
    <property type="match status" value="1"/>
</dbReference>
<name>A0A387G2J2_9HYPH</name>
<gene>
    <name evidence="1" type="ORF">CCGE525_23250</name>
</gene>
<dbReference type="AlphaFoldDB" id="A0A387G2J2"/>
<dbReference type="RefSeq" id="WP_120706734.1">
    <property type="nucleotide sequence ID" value="NZ_CP032695.1"/>
</dbReference>
<keyword evidence="1" id="KW-0614">Plasmid</keyword>
<sequence>MAPRARIIPDPPASYPPVPGWARLPSAGEVHDDAAYFAGAALAALHPAACDAHPLGILWRQRLALTCAAVLTRQQGRPEAEAALRDYWYLTPAGGDPGPTGRLLGAFRALGDPRALRPEQWAARLPALFELAAGTALTAALEMAAHQVRGQGDAVRAAAVTALDVTRRRPDARPLAMWLADAVLAKRLGWPAPASLLSSALRPADWRALREGRAEAWIEGCHLAYARSAAASLDLYADLSRRMLRLLTVAPQLRGKEADTMVAILIREDAQPAKTGQTTSDRSSRRLFDRLVALGGARELTGRPTFRLYGL</sequence>
<evidence type="ECO:0000313" key="2">
    <source>
        <dbReference type="Proteomes" id="UP000282195"/>
    </source>
</evidence>
<evidence type="ECO:0000313" key="1">
    <source>
        <dbReference type="EMBL" id="AYG61796.1"/>
    </source>
</evidence>
<geneLocation type="plasmid" evidence="2">
    <name>prccge525c</name>
</geneLocation>
<dbReference type="InterPro" id="IPR009843">
    <property type="entry name" value="DUF1403"/>
</dbReference>
<dbReference type="EMBL" id="CP032695">
    <property type="protein sequence ID" value="AYG61796.1"/>
    <property type="molecule type" value="Genomic_DNA"/>
</dbReference>
<accession>A0A387G2J2</accession>
<organism evidence="1 2">
    <name type="scientific">Rhizobium jaguaris</name>
    <dbReference type="NCBI Taxonomy" id="1312183"/>
    <lineage>
        <taxon>Bacteria</taxon>
        <taxon>Pseudomonadati</taxon>
        <taxon>Pseudomonadota</taxon>
        <taxon>Alphaproteobacteria</taxon>
        <taxon>Hyphomicrobiales</taxon>
        <taxon>Rhizobiaceae</taxon>
        <taxon>Rhizobium/Agrobacterium group</taxon>
        <taxon>Rhizobium</taxon>
    </lineage>
</organism>
<dbReference type="OrthoDB" id="7865302at2"/>
<proteinExistence type="predicted"/>
<dbReference type="Proteomes" id="UP000282195">
    <property type="component" value="Plasmid pRCCGE525c"/>
</dbReference>
<protein>
    <submittedName>
        <fullName evidence="1">DUF1403 family protein</fullName>
    </submittedName>
</protein>
<dbReference type="KEGG" id="rjg:CCGE525_23250"/>
<reference evidence="1 2" key="1">
    <citation type="submission" date="2018-10" db="EMBL/GenBank/DDBJ databases">
        <title>Rhizobium etli, R. leguminosarum and a new Rhizobium genospecies from Phaseolus dumosus.</title>
        <authorList>
            <person name="Ramirez-Puebla S.T."/>
            <person name="Rogel-Hernandez M.A."/>
            <person name="Guerrero G."/>
            <person name="Ormeno-Orrillo E."/>
            <person name="Martinez-Romero J.C."/>
            <person name="Negrete-Yankelevich S."/>
            <person name="Martinez-Romero E."/>
        </authorList>
    </citation>
    <scope>NUCLEOTIDE SEQUENCE [LARGE SCALE GENOMIC DNA]</scope>
    <source>
        <strain evidence="1 2">CCGE525</strain>
        <plasmid evidence="2">prccge525c</plasmid>
    </source>
</reference>